<name>A0A1I1Q8P0_9GAMM</name>
<dbReference type="SUPFAM" id="SSF51905">
    <property type="entry name" value="FAD/NAD(P)-binding domain"/>
    <property type="match status" value="1"/>
</dbReference>
<dbReference type="PANTHER" id="PTHR11985:SF15">
    <property type="entry name" value="GLYCEROL-3-PHOSPHATE DEHYDROGENASE, MITOCHONDRIAL"/>
    <property type="match status" value="1"/>
</dbReference>
<dbReference type="OrthoDB" id="9766796at2"/>
<gene>
    <name evidence="7" type="ORF">SAMN02745724_03788</name>
</gene>
<dbReference type="Proteomes" id="UP000198862">
    <property type="component" value="Unassembled WGS sequence"/>
</dbReference>
<dbReference type="GO" id="GO:0046168">
    <property type="term" value="P:glycerol-3-phosphate catabolic process"/>
    <property type="evidence" value="ECO:0007669"/>
    <property type="project" value="TreeGrafter"/>
</dbReference>
<keyword evidence="3" id="KW-0285">Flavoprotein</keyword>
<evidence type="ECO:0000256" key="2">
    <source>
        <dbReference type="ARBA" id="ARBA00007330"/>
    </source>
</evidence>
<keyword evidence="4" id="KW-0274">FAD</keyword>
<comment type="similarity">
    <text evidence="2">Belongs to the FAD-dependent glycerol-3-phosphate dehydrogenase family.</text>
</comment>
<organism evidence="7 8">
    <name type="scientific">Pseudoalteromonas denitrificans DSM 6059</name>
    <dbReference type="NCBI Taxonomy" id="1123010"/>
    <lineage>
        <taxon>Bacteria</taxon>
        <taxon>Pseudomonadati</taxon>
        <taxon>Pseudomonadota</taxon>
        <taxon>Gammaproteobacteria</taxon>
        <taxon>Alteromonadales</taxon>
        <taxon>Pseudoalteromonadaceae</taxon>
        <taxon>Pseudoalteromonas</taxon>
    </lineage>
</organism>
<accession>A0A1I1Q8P0</accession>
<evidence type="ECO:0000256" key="4">
    <source>
        <dbReference type="ARBA" id="ARBA00022827"/>
    </source>
</evidence>
<dbReference type="STRING" id="1123010.SAMN02745724_03788"/>
<dbReference type="Pfam" id="PF01266">
    <property type="entry name" value="DAO"/>
    <property type="match status" value="1"/>
</dbReference>
<comment type="cofactor">
    <cofactor evidence="1">
        <name>FAD</name>
        <dbReference type="ChEBI" id="CHEBI:57692"/>
    </cofactor>
</comment>
<dbReference type="PRINTS" id="PR01001">
    <property type="entry name" value="FADG3PDH"/>
</dbReference>
<evidence type="ECO:0000313" key="7">
    <source>
        <dbReference type="EMBL" id="SFD18471.1"/>
    </source>
</evidence>
<dbReference type="EMBL" id="FOLO01000039">
    <property type="protein sequence ID" value="SFD18471.1"/>
    <property type="molecule type" value="Genomic_DNA"/>
</dbReference>
<dbReference type="PANTHER" id="PTHR11985">
    <property type="entry name" value="GLYCEROL-3-PHOSPHATE DEHYDROGENASE"/>
    <property type="match status" value="1"/>
</dbReference>
<dbReference type="RefSeq" id="WP_091988239.1">
    <property type="nucleotide sequence ID" value="NZ_FOLO01000039.1"/>
</dbReference>
<keyword evidence="5" id="KW-0560">Oxidoreductase</keyword>
<evidence type="ECO:0000256" key="3">
    <source>
        <dbReference type="ARBA" id="ARBA00022630"/>
    </source>
</evidence>
<keyword evidence="8" id="KW-1185">Reference proteome</keyword>
<feature type="domain" description="FAD dependent oxidoreductase" evidence="6">
    <location>
        <begin position="5"/>
        <end position="320"/>
    </location>
</feature>
<dbReference type="InterPro" id="IPR006076">
    <property type="entry name" value="FAD-dep_OxRdtase"/>
</dbReference>
<dbReference type="Gene3D" id="3.50.50.60">
    <property type="entry name" value="FAD/NAD(P)-binding domain"/>
    <property type="match status" value="1"/>
</dbReference>
<dbReference type="InterPro" id="IPR036188">
    <property type="entry name" value="FAD/NAD-bd_sf"/>
</dbReference>
<evidence type="ECO:0000313" key="8">
    <source>
        <dbReference type="Proteomes" id="UP000198862"/>
    </source>
</evidence>
<dbReference type="GO" id="GO:0004368">
    <property type="term" value="F:glycerol-3-phosphate dehydrogenase (quinone) activity"/>
    <property type="evidence" value="ECO:0007669"/>
    <property type="project" value="InterPro"/>
</dbReference>
<reference evidence="7 8" key="1">
    <citation type="submission" date="2016-10" db="EMBL/GenBank/DDBJ databases">
        <authorList>
            <person name="de Groot N.N."/>
        </authorList>
    </citation>
    <scope>NUCLEOTIDE SEQUENCE [LARGE SCALE GENOMIC DNA]</scope>
    <source>
        <strain evidence="7 8">DSM 6059</strain>
    </source>
</reference>
<sequence length="401" mass="45198">MVNYDITIIGGGIAGIGVAQCASAAGYRVLLLEKGEFAHQTSRSSSKLIHGGLRYLETGQFNLVYNALHERAALLRLAPDLVKPIPFYIPVYKNSFRGPWTLRAGLTLYAILTGFNKLGRYKEIPKNNWSVLQGLNTQNLVAVFQYWDAQTNDELLANCVLKSAKELGLTAYSFANFINAKKLTNGHQISYEIENKKTQVHSKMIINAAGPWVNQVLNNISPDLNQCKIDWVQGTHIILDKTAPKKVFYLESKTDKRVIFVMPWYGKTLIGTTEVLLKELSKKIKPTKNEINYLLDIYQHYYPGNLPKIIRSFAGVRVLPKLKNAAFSRPRESIIWQDIAIPSIISLYGGKLTTFRTTAKKVVKLIKKQLGPKENIADIDHLPLYTDTQFIELNNKKSISD</sequence>
<evidence type="ECO:0000256" key="1">
    <source>
        <dbReference type="ARBA" id="ARBA00001974"/>
    </source>
</evidence>
<evidence type="ECO:0000259" key="6">
    <source>
        <dbReference type="Pfam" id="PF01266"/>
    </source>
</evidence>
<dbReference type="AlphaFoldDB" id="A0A1I1Q8P0"/>
<dbReference type="Gene3D" id="3.30.9.10">
    <property type="entry name" value="D-Amino Acid Oxidase, subunit A, domain 2"/>
    <property type="match status" value="1"/>
</dbReference>
<proteinExistence type="inferred from homology"/>
<protein>
    <submittedName>
        <fullName evidence="7">Glycerol-3-phosphate dehydrogenase</fullName>
    </submittedName>
</protein>
<evidence type="ECO:0000256" key="5">
    <source>
        <dbReference type="ARBA" id="ARBA00023002"/>
    </source>
</evidence>
<dbReference type="InterPro" id="IPR000447">
    <property type="entry name" value="G3P_DH_FAD-dep"/>
</dbReference>